<protein>
    <submittedName>
        <fullName evidence="2">Uncharacterized protein</fullName>
    </submittedName>
</protein>
<evidence type="ECO:0000313" key="3">
    <source>
        <dbReference type="Proteomes" id="UP000315295"/>
    </source>
</evidence>
<feature type="compositionally biased region" description="Polar residues" evidence="1">
    <location>
        <begin position="55"/>
        <end position="70"/>
    </location>
</feature>
<organism evidence="2 3">
    <name type="scientific">Malus baccata</name>
    <name type="common">Siberian crab apple</name>
    <name type="synonym">Pyrus baccata</name>
    <dbReference type="NCBI Taxonomy" id="106549"/>
    <lineage>
        <taxon>Eukaryota</taxon>
        <taxon>Viridiplantae</taxon>
        <taxon>Streptophyta</taxon>
        <taxon>Embryophyta</taxon>
        <taxon>Tracheophyta</taxon>
        <taxon>Spermatophyta</taxon>
        <taxon>Magnoliopsida</taxon>
        <taxon>eudicotyledons</taxon>
        <taxon>Gunneridae</taxon>
        <taxon>Pentapetalae</taxon>
        <taxon>rosids</taxon>
        <taxon>fabids</taxon>
        <taxon>Rosales</taxon>
        <taxon>Rosaceae</taxon>
        <taxon>Amygdaloideae</taxon>
        <taxon>Maleae</taxon>
        <taxon>Malus</taxon>
    </lineage>
</organism>
<proteinExistence type="predicted"/>
<keyword evidence="3" id="KW-1185">Reference proteome</keyword>
<comment type="caution">
    <text evidence="2">The sequence shown here is derived from an EMBL/GenBank/DDBJ whole genome shotgun (WGS) entry which is preliminary data.</text>
</comment>
<gene>
    <name evidence="2" type="ORF">C1H46_031691</name>
</gene>
<reference evidence="2 3" key="1">
    <citation type="journal article" date="2019" name="G3 (Bethesda)">
        <title>Sequencing of a Wild Apple (Malus baccata) Genome Unravels the Differences Between Cultivated and Wild Apple Species Regarding Disease Resistance and Cold Tolerance.</title>
        <authorList>
            <person name="Chen X."/>
        </authorList>
    </citation>
    <scope>NUCLEOTIDE SEQUENCE [LARGE SCALE GENOMIC DNA]</scope>
    <source>
        <strain evidence="3">cv. Shandingzi</strain>
        <tissue evidence="2">Leaves</tissue>
    </source>
</reference>
<evidence type="ECO:0000313" key="2">
    <source>
        <dbReference type="EMBL" id="TQD82771.1"/>
    </source>
</evidence>
<sequence length="80" mass="9025">MAMTFRLVASSCSKQRRNFIVTVALAFTAAISQPFNRTDHNQFQRRWMSYSSSSAANTTAKGGNFSFSDSNELDDMKYKP</sequence>
<name>A0A540L8K6_MALBA</name>
<accession>A0A540L8K6</accession>
<dbReference type="AlphaFoldDB" id="A0A540L8K6"/>
<evidence type="ECO:0000256" key="1">
    <source>
        <dbReference type="SAM" id="MobiDB-lite"/>
    </source>
</evidence>
<feature type="region of interest" description="Disordered" evidence="1">
    <location>
        <begin position="54"/>
        <end position="80"/>
    </location>
</feature>
<dbReference type="Proteomes" id="UP000315295">
    <property type="component" value="Unassembled WGS sequence"/>
</dbReference>
<dbReference type="EMBL" id="VIEB01000709">
    <property type="protein sequence ID" value="TQD82771.1"/>
    <property type="molecule type" value="Genomic_DNA"/>
</dbReference>